<protein>
    <submittedName>
        <fullName evidence="2">Uncharacterized protein</fullName>
    </submittedName>
</protein>
<evidence type="ECO:0000256" key="1">
    <source>
        <dbReference type="SAM" id="MobiDB-lite"/>
    </source>
</evidence>
<organism evidence="2 3">
    <name type="scientific">Physocladia obscura</name>
    <dbReference type="NCBI Taxonomy" id="109957"/>
    <lineage>
        <taxon>Eukaryota</taxon>
        <taxon>Fungi</taxon>
        <taxon>Fungi incertae sedis</taxon>
        <taxon>Chytridiomycota</taxon>
        <taxon>Chytridiomycota incertae sedis</taxon>
        <taxon>Chytridiomycetes</taxon>
        <taxon>Chytridiales</taxon>
        <taxon>Chytriomycetaceae</taxon>
        <taxon>Physocladia</taxon>
    </lineage>
</organism>
<keyword evidence="3" id="KW-1185">Reference proteome</keyword>
<reference evidence="2" key="1">
    <citation type="submission" date="2020-05" db="EMBL/GenBank/DDBJ databases">
        <title>Phylogenomic resolution of chytrid fungi.</title>
        <authorList>
            <person name="Stajich J.E."/>
            <person name="Amses K."/>
            <person name="Simmons R."/>
            <person name="Seto K."/>
            <person name="Myers J."/>
            <person name="Bonds A."/>
            <person name="Quandt C.A."/>
            <person name="Barry K."/>
            <person name="Liu P."/>
            <person name="Grigoriev I."/>
            <person name="Longcore J.E."/>
            <person name="James T.Y."/>
        </authorList>
    </citation>
    <scope>NUCLEOTIDE SEQUENCE</scope>
    <source>
        <strain evidence="2">JEL0513</strain>
    </source>
</reference>
<accession>A0AAD5SYG7</accession>
<evidence type="ECO:0000313" key="2">
    <source>
        <dbReference type="EMBL" id="KAJ3116640.1"/>
    </source>
</evidence>
<proteinExistence type="predicted"/>
<comment type="caution">
    <text evidence="2">The sequence shown here is derived from an EMBL/GenBank/DDBJ whole genome shotgun (WGS) entry which is preliminary data.</text>
</comment>
<dbReference type="Proteomes" id="UP001211907">
    <property type="component" value="Unassembled WGS sequence"/>
</dbReference>
<evidence type="ECO:0000313" key="3">
    <source>
        <dbReference type="Proteomes" id="UP001211907"/>
    </source>
</evidence>
<name>A0AAD5SYG7_9FUNG</name>
<sequence length="133" mass="14094">MGHYSYECTGSKAYASRPSRSAQLNRALNSKTNPANYNDDDDSGGVADAEINKAGLANRILAEKQKARREKKKRIAGDSSSDDSSDSDSDSSSNNSNSSGSSSGKLIIRFEFGFGFGLGLGFGITELGLVKNQ</sequence>
<gene>
    <name evidence="2" type="ORF">HK100_001005</name>
</gene>
<feature type="compositionally biased region" description="Low complexity" evidence="1">
    <location>
        <begin position="90"/>
        <end position="103"/>
    </location>
</feature>
<dbReference type="EMBL" id="JADGJH010001216">
    <property type="protein sequence ID" value="KAJ3116640.1"/>
    <property type="molecule type" value="Genomic_DNA"/>
</dbReference>
<feature type="region of interest" description="Disordered" evidence="1">
    <location>
        <begin position="62"/>
        <end position="103"/>
    </location>
</feature>
<dbReference type="Pfam" id="PF13917">
    <property type="entry name" value="zf-CCHC_3"/>
    <property type="match status" value="1"/>
</dbReference>
<feature type="compositionally biased region" description="Acidic residues" evidence="1">
    <location>
        <begin position="80"/>
        <end position="89"/>
    </location>
</feature>
<feature type="region of interest" description="Disordered" evidence="1">
    <location>
        <begin position="1"/>
        <end position="47"/>
    </location>
</feature>
<feature type="compositionally biased region" description="Polar residues" evidence="1">
    <location>
        <begin position="18"/>
        <end position="36"/>
    </location>
</feature>
<dbReference type="AlphaFoldDB" id="A0AAD5SYG7"/>